<proteinExistence type="predicted"/>
<comment type="caution">
    <text evidence="1">The sequence shown here is derived from an EMBL/GenBank/DDBJ whole genome shotgun (WGS) entry which is preliminary data.</text>
</comment>
<dbReference type="EMBL" id="CAJNOL010000126">
    <property type="protein sequence ID" value="CAF0868162.1"/>
    <property type="molecule type" value="Genomic_DNA"/>
</dbReference>
<dbReference type="Proteomes" id="UP000663870">
    <property type="component" value="Unassembled WGS sequence"/>
</dbReference>
<keyword evidence="2" id="KW-1185">Reference proteome</keyword>
<protein>
    <submittedName>
        <fullName evidence="1">Uncharacterized protein</fullName>
    </submittedName>
</protein>
<dbReference type="AlphaFoldDB" id="A0A813XH70"/>
<reference evidence="1" key="1">
    <citation type="submission" date="2021-02" db="EMBL/GenBank/DDBJ databases">
        <authorList>
            <person name="Nowell W R."/>
        </authorList>
    </citation>
    <scope>NUCLEOTIDE SEQUENCE</scope>
</reference>
<evidence type="ECO:0000313" key="1">
    <source>
        <dbReference type="EMBL" id="CAF0868162.1"/>
    </source>
</evidence>
<organism evidence="1 2">
    <name type="scientific">Rotaria sordida</name>
    <dbReference type="NCBI Taxonomy" id="392033"/>
    <lineage>
        <taxon>Eukaryota</taxon>
        <taxon>Metazoa</taxon>
        <taxon>Spiralia</taxon>
        <taxon>Gnathifera</taxon>
        <taxon>Rotifera</taxon>
        <taxon>Eurotatoria</taxon>
        <taxon>Bdelloidea</taxon>
        <taxon>Philodinida</taxon>
        <taxon>Philodinidae</taxon>
        <taxon>Rotaria</taxon>
    </lineage>
</organism>
<sequence>MATGNSRHNTKEVIAHAGDPKYVQLVYDTWTPRPHFIVIQYKPKQNASPAELQATYELIGCFLRENPQYDNEAILSFHRGKWYQQYTDKWHAHLCVPKIPYLEQARIQIREPSKNKEWRNARTFDEAMTKWYTAKEQDGIKYRDECLKKKISDHTLVEDVRLSILDANSRKFKLVWTYPAPRIGVKALNPRTTTLASLYNFMSEIRSNAEKELGQRDPKFANFGCHLCLYVCGQSGTTVTCRQDQVFTENGGLDTDSDIIGYIQMDESQYAQWLPSNLRQKWLNEFRRVDHFVQT</sequence>
<accession>A0A813XH70</accession>
<name>A0A813XH70_9BILA</name>
<evidence type="ECO:0000313" key="2">
    <source>
        <dbReference type="Proteomes" id="UP000663870"/>
    </source>
</evidence>
<gene>
    <name evidence="1" type="ORF">JXQ802_LOCUS7542</name>
</gene>